<dbReference type="AlphaFoldDB" id="A0A1V9XEZ7"/>
<evidence type="ECO:0000313" key="2">
    <source>
        <dbReference type="Proteomes" id="UP000192247"/>
    </source>
</evidence>
<sequence length="65" mass="7781">MQTLINIRRLLIFGISQMNCVFYEALCFWSCVSHCHYQQKFYAHWLCRGEIDATNRRVSQPSQHT</sequence>
<organism evidence="1 2">
    <name type="scientific">Tropilaelaps mercedesae</name>
    <dbReference type="NCBI Taxonomy" id="418985"/>
    <lineage>
        <taxon>Eukaryota</taxon>
        <taxon>Metazoa</taxon>
        <taxon>Ecdysozoa</taxon>
        <taxon>Arthropoda</taxon>
        <taxon>Chelicerata</taxon>
        <taxon>Arachnida</taxon>
        <taxon>Acari</taxon>
        <taxon>Parasitiformes</taxon>
        <taxon>Mesostigmata</taxon>
        <taxon>Gamasina</taxon>
        <taxon>Dermanyssoidea</taxon>
        <taxon>Laelapidae</taxon>
        <taxon>Tropilaelaps</taxon>
    </lineage>
</organism>
<accession>A0A1V9XEZ7</accession>
<reference evidence="1 2" key="1">
    <citation type="journal article" date="2017" name="Gigascience">
        <title>Draft genome of the honey bee ectoparasitic mite, Tropilaelaps mercedesae, is shaped by the parasitic life history.</title>
        <authorList>
            <person name="Dong X."/>
            <person name="Armstrong S.D."/>
            <person name="Xia D."/>
            <person name="Makepeace B.L."/>
            <person name="Darby A.C."/>
            <person name="Kadowaki T."/>
        </authorList>
    </citation>
    <scope>NUCLEOTIDE SEQUENCE [LARGE SCALE GENOMIC DNA]</scope>
    <source>
        <strain evidence="1">Wuxi-XJTLU</strain>
    </source>
</reference>
<name>A0A1V9XEZ7_9ACAR</name>
<comment type="caution">
    <text evidence="1">The sequence shown here is derived from an EMBL/GenBank/DDBJ whole genome shotgun (WGS) entry which is preliminary data.</text>
</comment>
<dbReference type="Proteomes" id="UP000192247">
    <property type="component" value="Unassembled WGS sequence"/>
</dbReference>
<dbReference type="InParanoid" id="A0A1V9XEZ7"/>
<protein>
    <submittedName>
        <fullName evidence="1">Uncharacterized protein</fullName>
    </submittedName>
</protein>
<keyword evidence="2" id="KW-1185">Reference proteome</keyword>
<proteinExistence type="predicted"/>
<evidence type="ECO:0000313" key="1">
    <source>
        <dbReference type="EMBL" id="OQR72117.1"/>
    </source>
</evidence>
<gene>
    <name evidence="1" type="ORF">BIW11_10576</name>
</gene>
<dbReference type="EMBL" id="MNPL01012465">
    <property type="protein sequence ID" value="OQR72117.1"/>
    <property type="molecule type" value="Genomic_DNA"/>
</dbReference>